<evidence type="ECO:0000313" key="5">
    <source>
        <dbReference type="Proteomes" id="UP000076552"/>
    </source>
</evidence>
<protein>
    <submittedName>
        <fullName evidence="4">C6 zinc finger domain protein</fullName>
    </submittedName>
</protein>
<dbReference type="InterPro" id="IPR036864">
    <property type="entry name" value="Zn2-C6_fun-type_DNA-bd_sf"/>
</dbReference>
<dbReference type="PROSITE" id="PS50048">
    <property type="entry name" value="ZN2_CY6_FUNGAL_2"/>
    <property type="match status" value="1"/>
</dbReference>
<feature type="domain" description="Zn(2)-C6 fungal-type" evidence="3">
    <location>
        <begin position="26"/>
        <end position="56"/>
    </location>
</feature>
<dbReference type="Pfam" id="PF00172">
    <property type="entry name" value="Zn_clus"/>
    <property type="match status" value="1"/>
</dbReference>
<evidence type="ECO:0000259" key="3">
    <source>
        <dbReference type="PROSITE" id="PS50048"/>
    </source>
</evidence>
<dbReference type="PANTHER" id="PTHR47784:SF5">
    <property type="entry name" value="STEROL UPTAKE CONTROL PROTEIN 2"/>
    <property type="match status" value="1"/>
</dbReference>
<dbReference type="PROSITE" id="PS00463">
    <property type="entry name" value="ZN2_CY6_FUNGAL_1"/>
    <property type="match status" value="1"/>
</dbReference>
<comment type="caution">
    <text evidence="4">The sequence shown here is derived from an EMBL/GenBank/DDBJ whole genome shotgun (WGS) entry which is preliminary data.</text>
</comment>
<dbReference type="STRING" id="708197.A0A161WP60"/>
<dbReference type="SUPFAM" id="SSF57701">
    <property type="entry name" value="Zn2/Cys6 DNA-binding domain"/>
    <property type="match status" value="1"/>
</dbReference>
<keyword evidence="1" id="KW-0539">Nucleus</keyword>
<dbReference type="InterPro" id="IPR021858">
    <property type="entry name" value="Fun_TF"/>
</dbReference>
<evidence type="ECO:0000256" key="2">
    <source>
        <dbReference type="SAM" id="MobiDB-lite"/>
    </source>
</evidence>
<gene>
    <name evidence="4" type="ORF">CT0861_01157</name>
</gene>
<dbReference type="CDD" id="cd00067">
    <property type="entry name" value="GAL4"/>
    <property type="match status" value="1"/>
</dbReference>
<dbReference type="GO" id="GO:0001228">
    <property type="term" value="F:DNA-binding transcription activator activity, RNA polymerase II-specific"/>
    <property type="evidence" value="ECO:0007669"/>
    <property type="project" value="TreeGrafter"/>
</dbReference>
<dbReference type="PANTHER" id="PTHR47784">
    <property type="entry name" value="STEROL UPTAKE CONTROL PROTEIN 2"/>
    <property type="match status" value="1"/>
</dbReference>
<proteinExistence type="predicted"/>
<feature type="region of interest" description="Disordered" evidence="2">
    <location>
        <begin position="56"/>
        <end position="80"/>
    </location>
</feature>
<dbReference type="GO" id="GO:0008270">
    <property type="term" value="F:zinc ion binding"/>
    <property type="evidence" value="ECO:0007669"/>
    <property type="project" value="InterPro"/>
</dbReference>
<evidence type="ECO:0000313" key="4">
    <source>
        <dbReference type="EMBL" id="KZL72986.1"/>
    </source>
</evidence>
<name>A0A161WP60_9PEZI</name>
<dbReference type="InterPro" id="IPR001138">
    <property type="entry name" value="Zn2Cys6_DnaBD"/>
</dbReference>
<sequence length="458" mass="50711">MKPSSSESIPAKPGIVIRHHTKSRHGCIDCKARRVKCDEGKPSCSACERRQTRCRYNAPDERSPARGRKPCGNPLQNTPRTVSVAAGSLSTRHNDEQTSLPATASEETMALSFEFTYTRQEMLQLRLLHHYNNSTVDSFIKAFQLGDVTSHSLRVSVPQLAFQNHFLMDSILSVSLLHMVSTETSPAVADDLPPPTLYRDQAMCRLRQQLAHVSAENSRAVVATSVLLALTALAADRVSGYEGIWLTNWLALTIGPRAIFPRRGMLASCEGGEERVQSGWDMAFDHRCPVAIPLDLEKILDVPENDEDWYYLNDLRRAVVGIGKLFGALACPVCSGLSDSPSPSCIAVKVRAWPFVFVSSGFVDLARQERSRALVVMGYYLAFFQWLPQSWVYEDVGPRDLAKIAAAAGPDWVAYLAAPMVAVRVRDTDLLMKFLTELVPTGSLDNEGSNQGFFEDLY</sequence>
<accession>A0A161WP60</accession>
<keyword evidence="5" id="KW-1185">Reference proteome</keyword>
<dbReference type="EMBL" id="LFIV01000050">
    <property type="protein sequence ID" value="KZL72986.1"/>
    <property type="molecule type" value="Genomic_DNA"/>
</dbReference>
<evidence type="ECO:0000256" key="1">
    <source>
        <dbReference type="ARBA" id="ARBA00023242"/>
    </source>
</evidence>
<dbReference type="InterPro" id="IPR053157">
    <property type="entry name" value="Sterol_Uptake_Regulator"/>
</dbReference>
<dbReference type="AlphaFoldDB" id="A0A161WP60"/>
<organism evidence="4 5">
    <name type="scientific">Colletotrichum tofieldiae</name>
    <dbReference type="NCBI Taxonomy" id="708197"/>
    <lineage>
        <taxon>Eukaryota</taxon>
        <taxon>Fungi</taxon>
        <taxon>Dikarya</taxon>
        <taxon>Ascomycota</taxon>
        <taxon>Pezizomycotina</taxon>
        <taxon>Sordariomycetes</taxon>
        <taxon>Hypocreomycetidae</taxon>
        <taxon>Glomerellales</taxon>
        <taxon>Glomerellaceae</taxon>
        <taxon>Colletotrichum</taxon>
        <taxon>Colletotrichum spaethianum species complex</taxon>
    </lineage>
</organism>
<dbReference type="SMART" id="SM00066">
    <property type="entry name" value="GAL4"/>
    <property type="match status" value="1"/>
</dbReference>
<dbReference type="Pfam" id="PF11951">
    <property type="entry name" value="Fungal_trans_2"/>
    <property type="match status" value="1"/>
</dbReference>
<dbReference type="Proteomes" id="UP000076552">
    <property type="component" value="Unassembled WGS sequence"/>
</dbReference>
<dbReference type="Gene3D" id="4.10.240.10">
    <property type="entry name" value="Zn(2)-C6 fungal-type DNA-binding domain"/>
    <property type="match status" value="1"/>
</dbReference>
<reference evidence="4 5" key="1">
    <citation type="submission" date="2015-06" db="EMBL/GenBank/DDBJ databases">
        <title>Survival trade-offs in plant roots during colonization by closely related pathogenic and mutualistic fungi.</title>
        <authorList>
            <person name="Hacquard S."/>
            <person name="Kracher B."/>
            <person name="Hiruma K."/>
            <person name="Weinman A."/>
            <person name="Muench P."/>
            <person name="Garrido Oter R."/>
            <person name="Ver Loren van Themaat E."/>
            <person name="Dallerey J.-F."/>
            <person name="Damm U."/>
            <person name="Henrissat B."/>
            <person name="Lespinet O."/>
            <person name="Thon M."/>
            <person name="Kemen E."/>
            <person name="McHardy A.C."/>
            <person name="Schulze-Lefert P."/>
            <person name="O'Connell R.J."/>
        </authorList>
    </citation>
    <scope>NUCLEOTIDE SEQUENCE [LARGE SCALE GENOMIC DNA]</scope>
    <source>
        <strain evidence="4 5">0861</strain>
    </source>
</reference>